<feature type="compositionally biased region" description="Basic residues" evidence="1">
    <location>
        <begin position="52"/>
        <end position="63"/>
    </location>
</feature>
<sequence>MSSLVTRHSWDPGGPTAGTPAQHEKGMGPAPLDPPTRLPPASWKRQLDGLRLNKKTKKPRLFRRNLRSNWAAAVQGQPQLLGPIWSPTHCPRESGALKVRRAWHLAPRCSFSLFPSHPSWAPQEFKVTEDHLGEVGSWVDVRLSPPRAFQKGAKAP</sequence>
<feature type="region of interest" description="Disordered" evidence="1">
    <location>
        <begin position="1"/>
        <end position="63"/>
    </location>
</feature>
<comment type="caution">
    <text evidence="2">The sequence shown here is derived from an EMBL/GenBank/DDBJ whole genome shotgun (WGS) entry which is preliminary data.</text>
</comment>
<evidence type="ECO:0000256" key="1">
    <source>
        <dbReference type="SAM" id="MobiDB-lite"/>
    </source>
</evidence>
<dbReference type="AlphaFoldDB" id="A0A7J7W7L4"/>
<name>A0A7J7W7L4_RHIFE</name>
<proteinExistence type="predicted"/>
<reference evidence="2 3" key="1">
    <citation type="journal article" date="2020" name="Nature">
        <title>Six reference-quality genomes reveal evolution of bat adaptations.</title>
        <authorList>
            <person name="Jebb D."/>
            <person name="Huang Z."/>
            <person name="Pippel M."/>
            <person name="Hughes G.M."/>
            <person name="Lavrichenko K."/>
            <person name="Devanna P."/>
            <person name="Winkler S."/>
            <person name="Jermiin L.S."/>
            <person name="Skirmuntt E.C."/>
            <person name="Katzourakis A."/>
            <person name="Burkitt-Gray L."/>
            <person name="Ray D.A."/>
            <person name="Sullivan K.A.M."/>
            <person name="Roscito J.G."/>
            <person name="Kirilenko B.M."/>
            <person name="Davalos L.M."/>
            <person name="Corthals A.P."/>
            <person name="Power M.L."/>
            <person name="Jones G."/>
            <person name="Ransome R.D."/>
            <person name="Dechmann D.K.N."/>
            <person name="Locatelli A.G."/>
            <person name="Puechmaille S.J."/>
            <person name="Fedrigo O."/>
            <person name="Jarvis E.D."/>
            <person name="Hiller M."/>
            <person name="Vernes S.C."/>
            <person name="Myers E.W."/>
            <person name="Teeling E.C."/>
        </authorList>
    </citation>
    <scope>NUCLEOTIDE SEQUENCE [LARGE SCALE GENOMIC DNA]</scope>
    <source>
        <strain evidence="2">MRhiFer1</strain>
        <tissue evidence="2">Lung</tissue>
    </source>
</reference>
<dbReference type="EMBL" id="JACAGC010000011">
    <property type="protein sequence ID" value="KAF6333424.1"/>
    <property type="molecule type" value="Genomic_DNA"/>
</dbReference>
<accession>A0A7J7W7L4</accession>
<evidence type="ECO:0000313" key="3">
    <source>
        <dbReference type="Proteomes" id="UP000585614"/>
    </source>
</evidence>
<dbReference type="Proteomes" id="UP000585614">
    <property type="component" value="Unassembled WGS sequence"/>
</dbReference>
<protein>
    <submittedName>
        <fullName evidence="2">Uncharacterized protein</fullName>
    </submittedName>
</protein>
<gene>
    <name evidence="2" type="ORF">mRhiFer1_008182</name>
</gene>
<organism evidence="2 3">
    <name type="scientific">Rhinolophus ferrumequinum</name>
    <name type="common">Greater horseshoe bat</name>
    <dbReference type="NCBI Taxonomy" id="59479"/>
    <lineage>
        <taxon>Eukaryota</taxon>
        <taxon>Metazoa</taxon>
        <taxon>Chordata</taxon>
        <taxon>Craniata</taxon>
        <taxon>Vertebrata</taxon>
        <taxon>Euteleostomi</taxon>
        <taxon>Mammalia</taxon>
        <taxon>Eutheria</taxon>
        <taxon>Laurasiatheria</taxon>
        <taxon>Chiroptera</taxon>
        <taxon>Yinpterochiroptera</taxon>
        <taxon>Rhinolophoidea</taxon>
        <taxon>Rhinolophidae</taxon>
        <taxon>Rhinolophinae</taxon>
        <taxon>Rhinolophus</taxon>
    </lineage>
</organism>
<evidence type="ECO:0000313" key="2">
    <source>
        <dbReference type="EMBL" id="KAF6333424.1"/>
    </source>
</evidence>